<dbReference type="GO" id="GO:0005524">
    <property type="term" value="F:ATP binding"/>
    <property type="evidence" value="ECO:0007669"/>
    <property type="project" value="UniProtKB-KW"/>
</dbReference>
<accession>A0ABP9I3X3</accession>
<dbReference type="InterPro" id="IPR051120">
    <property type="entry name" value="ABC_AA/LPS_Transport"/>
</dbReference>
<sequence>MAEHSTTRRRLGIRTNAAALANWYRIRPYATGVLAAAGIALLLAWPDIIAFYSWQSTYYVKLFTAAAVSATLVVSLNLSMGYGGLMSMMHTGLLAVGAYATGSAAVKAGWSPWLGIPLSAAAAAAVAAVVVLASSRAATLYFGMITLAADLLLIEAAQSWDPVTGGVNGLTDIPAPSAMSTDAFYYLALGVLALACVVQRNLVRSGTGRAAMAVRESPETAAALGIRPWTAKLRIFTLSGALAGLAGGLYASANTYVSPGTGALDNGLVLFVGLMIGGIGTLTGPVLGVATATAIDYYTRDQGHYRTLVLGVVLLIAMIVMPRGIVGTWRATPLGRRVTAPPPDSVPRAAVPESIRAAAASAEPGVPALRAAGLHKSFGNVVALDEVGITVAAGRIHALIGPNGSGKSTLIDCLTRFHRPDAGQVFVDGQPAPSGPAAVGRRGVTRVFQVPHLFEDVSVLDNVLTGMRGRERQTWLTALLRTPGFRDEDRTQRAEAGELLAFAGLAGREEWSADALSHGQKRLLEVVRAVAARPRVLILDEPATGLTDAEVEALGGLLRALRDRGLALLLVEHNVAFVMDVCDVVTVLDAGRVIAEGTPEEVRADPAVLAAYLGAADSQAAVSAEPRQAREAREATRATEAREPTEPAEAP</sequence>
<dbReference type="RefSeq" id="WP_345679623.1">
    <property type="nucleotide sequence ID" value="NZ_BAABHS010000033.1"/>
</dbReference>
<dbReference type="InterPro" id="IPR017871">
    <property type="entry name" value="ABC_transporter-like_CS"/>
</dbReference>
<keyword evidence="7 10" id="KW-1133">Transmembrane helix</keyword>
<dbReference type="Pfam" id="PF02653">
    <property type="entry name" value="BPD_transp_2"/>
    <property type="match status" value="1"/>
</dbReference>
<feature type="transmembrane region" description="Helical" evidence="10">
    <location>
        <begin position="183"/>
        <end position="203"/>
    </location>
</feature>
<keyword evidence="3" id="KW-1003">Cell membrane</keyword>
<dbReference type="Pfam" id="PF00005">
    <property type="entry name" value="ABC_tran"/>
    <property type="match status" value="1"/>
</dbReference>
<proteinExistence type="predicted"/>
<dbReference type="Pfam" id="PF12399">
    <property type="entry name" value="BCA_ABC_TP_C"/>
    <property type="match status" value="1"/>
</dbReference>
<dbReference type="EMBL" id="BAABHS010000033">
    <property type="protein sequence ID" value="GAA4987458.1"/>
    <property type="molecule type" value="Genomic_DNA"/>
</dbReference>
<dbReference type="SMART" id="SM00382">
    <property type="entry name" value="AAA"/>
    <property type="match status" value="1"/>
</dbReference>
<dbReference type="SUPFAM" id="SSF52540">
    <property type="entry name" value="P-loop containing nucleoside triphosphate hydrolases"/>
    <property type="match status" value="1"/>
</dbReference>
<gene>
    <name evidence="12" type="ORF">GCM10023205_67810</name>
</gene>
<dbReference type="PANTHER" id="PTHR45772:SF7">
    <property type="entry name" value="AMINO ACID ABC TRANSPORTER ATP-BINDING PROTEIN"/>
    <property type="match status" value="1"/>
</dbReference>
<keyword evidence="5" id="KW-0547">Nucleotide-binding</keyword>
<evidence type="ECO:0000256" key="7">
    <source>
        <dbReference type="ARBA" id="ARBA00022989"/>
    </source>
</evidence>
<feature type="transmembrane region" description="Helical" evidence="10">
    <location>
        <begin position="140"/>
        <end position="160"/>
    </location>
</feature>
<reference evidence="13" key="1">
    <citation type="journal article" date="2019" name="Int. J. Syst. Evol. Microbiol.">
        <title>The Global Catalogue of Microorganisms (GCM) 10K type strain sequencing project: providing services to taxonomists for standard genome sequencing and annotation.</title>
        <authorList>
            <consortium name="The Broad Institute Genomics Platform"/>
            <consortium name="The Broad Institute Genome Sequencing Center for Infectious Disease"/>
            <person name="Wu L."/>
            <person name="Ma J."/>
        </authorList>
    </citation>
    <scope>NUCLEOTIDE SEQUENCE [LARGE SCALE GENOMIC DNA]</scope>
    <source>
        <strain evidence="13">JCM 17986</strain>
    </source>
</reference>
<dbReference type="InterPro" id="IPR032823">
    <property type="entry name" value="BCA_ABC_TP_C"/>
</dbReference>
<dbReference type="Gene3D" id="3.40.50.300">
    <property type="entry name" value="P-loop containing nucleotide triphosphate hydrolases"/>
    <property type="match status" value="1"/>
</dbReference>
<dbReference type="PANTHER" id="PTHR45772">
    <property type="entry name" value="CONSERVED COMPONENT OF ABC TRANSPORTER FOR NATURAL AMINO ACIDS-RELATED"/>
    <property type="match status" value="1"/>
</dbReference>
<keyword evidence="4 10" id="KW-0812">Transmembrane</keyword>
<evidence type="ECO:0000313" key="12">
    <source>
        <dbReference type="EMBL" id="GAA4987458.1"/>
    </source>
</evidence>
<evidence type="ECO:0000256" key="10">
    <source>
        <dbReference type="SAM" id="Phobius"/>
    </source>
</evidence>
<keyword evidence="2" id="KW-0813">Transport</keyword>
<evidence type="ECO:0000259" key="11">
    <source>
        <dbReference type="PROSITE" id="PS50893"/>
    </source>
</evidence>
<keyword evidence="13" id="KW-1185">Reference proteome</keyword>
<feature type="region of interest" description="Disordered" evidence="9">
    <location>
        <begin position="618"/>
        <end position="651"/>
    </location>
</feature>
<feature type="transmembrane region" description="Helical" evidence="10">
    <location>
        <begin position="307"/>
        <end position="329"/>
    </location>
</feature>
<evidence type="ECO:0000256" key="4">
    <source>
        <dbReference type="ARBA" id="ARBA00022692"/>
    </source>
</evidence>
<feature type="transmembrane region" description="Helical" evidence="10">
    <location>
        <begin position="268"/>
        <end position="295"/>
    </location>
</feature>
<dbReference type="PROSITE" id="PS00211">
    <property type="entry name" value="ABC_TRANSPORTER_1"/>
    <property type="match status" value="1"/>
</dbReference>
<evidence type="ECO:0000256" key="5">
    <source>
        <dbReference type="ARBA" id="ARBA00022741"/>
    </source>
</evidence>
<name>A0ABP9I3X3_9ACTN</name>
<evidence type="ECO:0000256" key="8">
    <source>
        <dbReference type="ARBA" id="ARBA00023136"/>
    </source>
</evidence>
<evidence type="ECO:0000256" key="6">
    <source>
        <dbReference type="ARBA" id="ARBA00022840"/>
    </source>
</evidence>
<evidence type="ECO:0000256" key="1">
    <source>
        <dbReference type="ARBA" id="ARBA00004651"/>
    </source>
</evidence>
<keyword evidence="8 10" id="KW-0472">Membrane</keyword>
<comment type="caution">
    <text evidence="12">The sequence shown here is derived from an EMBL/GenBank/DDBJ whole genome shotgun (WGS) entry which is preliminary data.</text>
</comment>
<dbReference type="Proteomes" id="UP001500466">
    <property type="component" value="Unassembled WGS sequence"/>
</dbReference>
<protein>
    <submittedName>
        <fullName evidence="12">Branched-chain amino acid ABC transporter ATP-binding protein/permease</fullName>
    </submittedName>
</protein>
<dbReference type="CDD" id="cd06581">
    <property type="entry name" value="TM_PBP1_LivM_like"/>
    <property type="match status" value="1"/>
</dbReference>
<feature type="domain" description="ABC transporter" evidence="11">
    <location>
        <begin position="369"/>
        <end position="615"/>
    </location>
</feature>
<feature type="transmembrane region" description="Helical" evidence="10">
    <location>
        <begin position="29"/>
        <end position="52"/>
    </location>
</feature>
<feature type="transmembrane region" description="Helical" evidence="10">
    <location>
        <begin position="235"/>
        <end position="256"/>
    </location>
</feature>
<feature type="compositionally biased region" description="Basic and acidic residues" evidence="9">
    <location>
        <begin position="627"/>
        <end position="645"/>
    </location>
</feature>
<comment type="subcellular location">
    <subcellularLocation>
        <location evidence="1">Cell membrane</location>
        <topology evidence="1">Multi-pass membrane protein</topology>
    </subcellularLocation>
</comment>
<feature type="transmembrane region" description="Helical" evidence="10">
    <location>
        <begin position="58"/>
        <end position="78"/>
    </location>
</feature>
<dbReference type="InterPro" id="IPR003593">
    <property type="entry name" value="AAA+_ATPase"/>
</dbReference>
<organism evidence="12 13">
    <name type="scientific">Yinghuangia aomiensis</name>
    <dbReference type="NCBI Taxonomy" id="676205"/>
    <lineage>
        <taxon>Bacteria</taxon>
        <taxon>Bacillati</taxon>
        <taxon>Actinomycetota</taxon>
        <taxon>Actinomycetes</taxon>
        <taxon>Kitasatosporales</taxon>
        <taxon>Streptomycetaceae</taxon>
        <taxon>Yinghuangia</taxon>
    </lineage>
</organism>
<dbReference type="InterPro" id="IPR003439">
    <property type="entry name" value="ABC_transporter-like_ATP-bd"/>
</dbReference>
<dbReference type="InterPro" id="IPR001851">
    <property type="entry name" value="ABC_transp_permease"/>
</dbReference>
<dbReference type="InterPro" id="IPR043428">
    <property type="entry name" value="LivM-like"/>
</dbReference>
<feature type="transmembrane region" description="Helical" evidence="10">
    <location>
        <begin position="112"/>
        <end position="133"/>
    </location>
</feature>
<keyword evidence="6 12" id="KW-0067">ATP-binding</keyword>
<dbReference type="CDD" id="cd03219">
    <property type="entry name" value="ABC_Mj1267_LivG_branched"/>
    <property type="match status" value="1"/>
</dbReference>
<evidence type="ECO:0000313" key="13">
    <source>
        <dbReference type="Proteomes" id="UP001500466"/>
    </source>
</evidence>
<evidence type="ECO:0000256" key="2">
    <source>
        <dbReference type="ARBA" id="ARBA00022448"/>
    </source>
</evidence>
<dbReference type="InterPro" id="IPR027417">
    <property type="entry name" value="P-loop_NTPase"/>
</dbReference>
<feature type="transmembrane region" description="Helical" evidence="10">
    <location>
        <begin position="85"/>
        <end position="106"/>
    </location>
</feature>
<dbReference type="PROSITE" id="PS50893">
    <property type="entry name" value="ABC_TRANSPORTER_2"/>
    <property type="match status" value="1"/>
</dbReference>
<evidence type="ECO:0000256" key="9">
    <source>
        <dbReference type="SAM" id="MobiDB-lite"/>
    </source>
</evidence>
<evidence type="ECO:0000256" key="3">
    <source>
        <dbReference type="ARBA" id="ARBA00022475"/>
    </source>
</evidence>